<keyword evidence="3" id="KW-1185">Reference proteome</keyword>
<reference evidence="2 3" key="1">
    <citation type="submission" date="2024-09" db="EMBL/GenBank/DDBJ databases">
        <authorList>
            <consortium name="All-Russian atlas of soil microorganisms"/>
            <consortium name="as a basis for the search for new antimicrobial producers and enzymes with unique properties"/>
            <person name="Sokolova E.A."/>
            <person name="Voronina E.N."/>
        </authorList>
    </citation>
    <scope>NUCLEOTIDE SEQUENCE [LARGE SCALE GENOMIC DNA]</scope>
    <source>
        <strain evidence="2 3">AF-22b-331.1</strain>
    </source>
</reference>
<gene>
    <name evidence="2" type="ORF">ACEU0G_003928</name>
</gene>
<dbReference type="Gene3D" id="2.60.120.380">
    <property type="match status" value="1"/>
</dbReference>
<dbReference type="SUPFAM" id="SSF48452">
    <property type="entry name" value="TPR-like"/>
    <property type="match status" value="1"/>
</dbReference>
<dbReference type="EMBL" id="JBHGCJ010000008">
    <property type="protein sequence ID" value="MFG6109904.1"/>
    <property type="molecule type" value="Genomic_DNA"/>
</dbReference>
<comment type="caution">
    <text evidence="2">The sequence shown here is derived from an EMBL/GenBank/DDBJ whole genome shotgun (WGS) entry which is preliminary data.</text>
</comment>
<dbReference type="InterPro" id="IPR013694">
    <property type="entry name" value="VIT"/>
</dbReference>
<dbReference type="RefSeq" id="WP_394163743.1">
    <property type="nucleotide sequence ID" value="NZ_JBHGCJ010000008.1"/>
</dbReference>
<sequence>MQCALRGIGMLGMLWLGSQVGMAQARPALAPRPPATAPLLQVAGAERPVQLRTVRLDSHVVAGLGETRIEMEFHNPNARVLEGQLEFPLADGQQVAGFALDIDGTLRDAVPVPKAQGRQVFEAIERRRVDPGLLEQTAGNQFRLRVYPIPAKGSRRVALTLRQTLPVDAQGLRWNLPLQFARGAGQVSVRMDASGTGAPVPSTPVPWQFRARDGAYVAQWQGAGDALPAQAQWRLPQVRQADVVTGLHDGQRYLLAQVPLPVQATPRSLPRRIGLLWDASGSARQRDRDAELAVLEGYFRAIGEGEVALTVLRDRAEPSRSFGIHGGDWSALRAHLASLPLDGASALTAWAPRADIPEYLLVSDGLSNYGAPALPPLGADQRLYALSSAGARTDVARLRAWTQAHHGQALVLSTPADVAAALPLLLQQPAEVAALHGTGVDQLTADAGSANQGWLRITGRVQRDDGQIDVALRLADGRLHRERIGVRSARALDGGLVAQAWANAMLATYAADPVAHAADIRTLSQQFGIVGADTSLLVLESLDDYLRYGIRAPAPWRAEYDRLHALRLDDETQARRQRLDQIARQFADRERWWNTRWPKDRPARSEGLEKSAPMTMPVAVAAPAPRAQMEVLANDGVTPPSPPAPPAPMPLAAPARSQLEGVELTAARAVAPANRGAIAISLAPWAPDSAYARRLRDATPAQLYATYLDERAQHSDSSAFYLDVADLLLAKGQRDLALRVLSNLAEMQLENRHVLRVLGYRLMQAGAPELAVPVFREVLRLGEEEPQSFRDLGLALEASGQYAPAVAMLNEVVERPWDRRFDGIALIALDELNTLAARERVDLGAVDPRLRRAMPLDLRVVLSWDSDNSDMDLWVTDPNGERAYYGNRLTYQGGQMSQDFTGGYGPEQFSLRDAKPGKYKVEANFFGSREQLVTGATTLSLRLSTHWGTRRQRDQQVTMRLKDRADTVLVGEFEVK</sequence>
<dbReference type="Pfam" id="PF09906">
    <property type="entry name" value="DUF2135"/>
    <property type="match status" value="1"/>
</dbReference>
<protein>
    <submittedName>
        <fullName evidence="2">VIT domain-containing protein</fullName>
    </submittedName>
</protein>
<accession>A0ABW7CY74</accession>
<proteinExistence type="predicted"/>
<evidence type="ECO:0000313" key="2">
    <source>
        <dbReference type="EMBL" id="MFG6109904.1"/>
    </source>
</evidence>
<dbReference type="Proteomes" id="UP001605261">
    <property type="component" value="Unassembled WGS sequence"/>
</dbReference>
<dbReference type="InterPro" id="IPR011990">
    <property type="entry name" value="TPR-like_helical_dom_sf"/>
</dbReference>
<feature type="domain" description="VIT" evidence="1">
    <location>
        <begin position="35"/>
        <end position="163"/>
    </location>
</feature>
<name>A0ABW7CY74_9GAMM</name>
<dbReference type="Pfam" id="PF08487">
    <property type="entry name" value="VIT"/>
    <property type="match status" value="1"/>
</dbReference>
<dbReference type="Gene3D" id="1.25.40.10">
    <property type="entry name" value="Tetratricopeptide repeat domain"/>
    <property type="match status" value="1"/>
</dbReference>
<dbReference type="InterPro" id="IPR019220">
    <property type="entry name" value="DUF2135"/>
</dbReference>
<dbReference type="PROSITE" id="PS51468">
    <property type="entry name" value="VIT"/>
    <property type="match status" value="1"/>
</dbReference>
<organism evidence="2 3">
    <name type="scientific">Stenotrophomonas nematodicola</name>
    <dbReference type="NCBI Taxonomy" id="2656746"/>
    <lineage>
        <taxon>Bacteria</taxon>
        <taxon>Pseudomonadati</taxon>
        <taxon>Pseudomonadota</taxon>
        <taxon>Gammaproteobacteria</taxon>
        <taxon>Lysobacterales</taxon>
        <taxon>Lysobacteraceae</taxon>
        <taxon>Stenotrophomonas</taxon>
    </lineage>
</organism>
<evidence type="ECO:0000259" key="1">
    <source>
        <dbReference type="PROSITE" id="PS51468"/>
    </source>
</evidence>
<evidence type="ECO:0000313" key="3">
    <source>
        <dbReference type="Proteomes" id="UP001605261"/>
    </source>
</evidence>